<proteinExistence type="predicted"/>
<evidence type="ECO:0000313" key="3">
    <source>
        <dbReference type="Proteomes" id="UP000034228"/>
    </source>
</evidence>
<sequence>MNHYETGRHLPDYDMAKKLAEELDVPVAYFYCDSDEMAKLLMSFHKLTTEQQQKVLEFINAQKGS</sequence>
<dbReference type="AlphaFoldDB" id="A0A0M2V309"/>
<dbReference type="CDD" id="cd00093">
    <property type="entry name" value="HTH_XRE"/>
    <property type="match status" value="1"/>
</dbReference>
<protein>
    <recommendedName>
        <fullName evidence="1">HTH cro/C1-type domain-containing protein</fullName>
    </recommendedName>
</protein>
<evidence type="ECO:0000259" key="1">
    <source>
        <dbReference type="PROSITE" id="PS50943"/>
    </source>
</evidence>
<keyword evidence="3" id="KW-1185">Reference proteome</keyword>
<dbReference type="PATRIC" id="fig|336831.14.peg.3385"/>
<evidence type="ECO:0000313" key="2">
    <source>
        <dbReference type="EMBL" id="KKO44779.1"/>
    </source>
</evidence>
<dbReference type="GO" id="GO:0003677">
    <property type="term" value="F:DNA binding"/>
    <property type="evidence" value="ECO:0007669"/>
    <property type="project" value="InterPro"/>
</dbReference>
<accession>A0A0M2V309</accession>
<comment type="caution">
    <text evidence="2">The sequence shown here is derived from an EMBL/GenBank/DDBJ whole genome shotgun (WGS) entry which is preliminary data.</text>
</comment>
<gene>
    <name evidence="2" type="ORF">WG68_13110</name>
</gene>
<dbReference type="STRING" id="336831.WG68_13110"/>
<dbReference type="Proteomes" id="UP000034228">
    <property type="component" value="Unassembled WGS sequence"/>
</dbReference>
<dbReference type="EMBL" id="LAHO01000013">
    <property type="protein sequence ID" value="KKO44779.1"/>
    <property type="molecule type" value="Genomic_DNA"/>
</dbReference>
<organism evidence="2 3">
    <name type="scientific">Arsukibacterium ikkense</name>
    <dbReference type="NCBI Taxonomy" id="336831"/>
    <lineage>
        <taxon>Bacteria</taxon>
        <taxon>Pseudomonadati</taxon>
        <taxon>Pseudomonadota</taxon>
        <taxon>Gammaproteobacteria</taxon>
        <taxon>Chromatiales</taxon>
        <taxon>Chromatiaceae</taxon>
        <taxon>Arsukibacterium</taxon>
    </lineage>
</organism>
<dbReference type="SUPFAM" id="SSF47413">
    <property type="entry name" value="lambda repressor-like DNA-binding domains"/>
    <property type="match status" value="1"/>
</dbReference>
<dbReference type="InterPro" id="IPR001387">
    <property type="entry name" value="Cro/C1-type_HTH"/>
</dbReference>
<dbReference type="Gene3D" id="1.10.260.40">
    <property type="entry name" value="lambda repressor-like DNA-binding domains"/>
    <property type="match status" value="1"/>
</dbReference>
<reference evidence="2 3" key="1">
    <citation type="submission" date="2015-03" db="EMBL/GenBank/DDBJ databases">
        <title>Draft genome sequences of two protease-producing strains of Arsukibacterium isolated from two cold and alkaline environments.</title>
        <authorList>
            <person name="Lylloff J.E."/>
            <person name="Skov L.B."/>
            <person name="Jepsen M."/>
            <person name="Hallin P.F."/>
            <person name="Sorensen S.J."/>
            <person name="Stougaard P."/>
            <person name="Glaring M.A."/>
        </authorList>
    </citation>
    <scope>NUCLEOTIDE SEQUENCE [LARGE SCALE GENOMIC DNA]</scope>
    <source>
        <strain evidence="2 3">GCM72</strain>
    </source>
</reference>
<feature type="domain" description="HTH cro/C1-type" evidence="1">
    <location>
        <begin position="2"/>
        <end position="30"/>
    </location>
</feature>
<dbReference type="PROSITE" id="PS50943">
    <property type="entry name" value="HTH_CROC1"/>
    <property type="match status" value="1"/>
</dbReference>
<name>A0A0M2V309_9GAMM</name>
<dbReference type="InterPro" id="IPR010982">
    <property type="entry name" value="Lambda_DNA-bd_dom_sf"/>
</dbReference>